<proteinExistence type="predicted"/>
<dbReference type="EMBL" id="CABVHK010000060">
    <property type="protein sequence ID" value="VVN48382.1"/>
    <property type="molecule type" value="Genomic_DNA"/>
</dbReference>
<evidence type="ECO:0000313" key="1">
    <source>
        <dbReference type="EMBL" id="VVN48382.1"/>
    </source>
</evidence>
<dbReference type="Proteomes" id="UP000326953">
    <property type="component" value="Unassembled WGS sequence"/>
</dbReference>
<reference evidence="1 2" key="1">
    <citation type="submission" date="2019-09" db="EMBL/GenBank/DDBJ databases">
        <authorList>
            <person name="Chandra G."/>
            <person name="Truman W A."/>
        </authorList>
    </citation>
    <scope>NUCLEOTIDE SEQUENCE [LARGE SCALE GENOMIC DNA]</scope>
    <source>
        <strain evidence="1">PS662</strain>
    </source>
</reference>
<organism evidence="1 2">
    <name type="scientific">Pseudomonas fluorescens</name>
    <dbReference type="NCBI Taxonomy" id="294"/>
    <lineage>
        <taxon>Bacteria</taxon>
        <taxon>Pseudomonadati</taxon>
        <taxon>Pseudomonadota</taxon>
        <taxon>Gammaproteobacteria</taxon>
        <taxon>Pseudomonadales</taxon>
        <taxon>Pseudomonadaceae</taxon>
        <taxon>Pseudomonas</taxon>
    </lineage>
</organism>
<name>A0A5E6Y3I7_PSEFL</name>
<accession>A0A5E6Y3I7</accession>
<dbReference type="AlphaFoldDB" id="A0A5E6Y3I7"/>
<sequence>MPGGLRQPHIDLDGFTQCPLQQFAQAFEDLARVADRRRQRLATGEGEQLRRQFCPAFHCRNRRRDPTLHVGIVRLMPRQQMQVAGDHLQQVIEVMGHATGKAADGFEFLRLAQLFFRRQPRTDFIGNALFQVTGELEQGFFGGLAFVDVDQHAGKAERLALFIELAAAAGLYPQVTAIRAQHPVLGVEGLAGGHGLIDLFLDPVAVVRVNPRFGEFGWQVAEVAFGRIGEGAGKALIAGQQIALDVPHERAEQSPGIQRQAHSFIVGAIGVFGLLAPALGDHMVGGFDHHRHDPGRLAAVIGHRAVIEVKPDILGNAVAQQHQFFIVIGQGAAGQTGIDHVPVEFGDFRPAQFHRRAQQIRVSASGER</sequence>
<protein>
    <submittedName>
        <fullName evidence="1">Uncharacterized protein</fullName>
    </submittedName>
</protein>
<gene>
    <name evidence="1" type="ORF">PS662_06105</name>
</gene>
<evidence type="ECO:0000313" key="2">
    <source>
        <dbReference type="Proteomes" id="UP000326953"/>
    </source>
</evidence>